<feature type="binding site" evidence="10">
    <location>
        <position position="167"/>
    </location>
    <ligand>
        <name>D-glyceraldehyde 3-phosphate</name>
        <dbReference type="ChEBI" id="CHEBI:59776"/>
    </ligand>
</feature>
<evidence type="ECO:0000256" key="4">
    <source>
        <dbReference type="ARBA" id="ARBA00022898"/>
    </source>
</evidence>
<dbReference type="PANTHER" id="PTHR31829:SF0">
    <property type="entry name" value="PYRIDOXAL 5'-PHOSPHATE SYNTHASE SUBUNIT SNZ1-RELATED"/>
    <property type="match status" value="1"/>
</dbReference>
<comment type="caution">
    <text evidence="13">The sequence shown here is derived from an EMBL/GenBank/DDBJ whole genome shotgun (WGS) entry which is preliminary data.</text>
</comment>
<dbReference type="Gene3D" id="3.20.20.70">
    <property type="entry name" value="Aldolase class I"/>
    <property type="match status" value="1"/>
</dbReference>
<feature type="domain" description="PdxS/SNZ N-terminal" evidence="12">
    <location>
        <begin position="9"/>
        <end position="222"/>
    </location>
</feature>
<comment type="function">
    <text evidence="8">Catalyzes the formation of pyridoxal 5'-phosphate from ribose 5-phosphate (RBP), glyceraldehyde 3-phosphate (G3P) and ammonia. The ammonia is provided by a SNO isoform. Can also use ribulose 5-phosphate and dihydroxyacetone phosphate as substrates, resulting from enzyme-catalyzed isomerization of RBP and G3P, respectively.</text>
</comment>
<dbReference type="GO" id="GO:0036381">
    <property type="term" value="F:pyridoxal 5'-phosphate synthase (glutamine hydrolysing) activity"/>
    <property type="evidence" value="ECO:0007669"/>
    <property type="project" value="UniProtKB-EC"/>
</dbReference>
<comment type="catalytic activity">
    <reaction evidence="7">
        <text>aldehydo-D-ribose 5-phosphate + D-glyceraldehyde 3-phosphate + L-glutamine = pyridoxal 5'-phosphate + L-glutamate + phosphate + 3 H2O + H(+)</text>
        <dbReference type="Rhea" id="RHEA:31507"/>
        <dbReference type="ChEBI" id="CHEBI:15377"/>
        <dbReference type="ChEBI" id="CHEBI:15378"/>
        <dbReference type="ChEBI" id="CHEBI:29985"/>
        <dbReference type="ChEBI" id="CHEBI:43474"/>
        <dbReference type="ChEBI" id="CHEBI:58273"/>
        <dbReference type="ChEBI" id="CHEBI:58359"/>
        <dbReference type="ChEBI" id="CHEBI:59776"/>
        <dbReference type="ChEBI" id="CHEBI:597326"/>
        <dbReference type="EC" id="4.3.3.6"/>
    </reaction>
</comment>
<feature type="active site" description="Schiff-base intermediate with D-ribose 5-phosphate" evidence="9">
    <location>
        <position position="83"/>
    </location>
</feature>
<evidence type="ECO:0000256" key="3">
    <source>
        <dbReference type="ARBA" id="ARBA00012084"/>
    </source>
</evidence>
<accession>A0A8H6EWR1</accession>
<evidence type="ECO:0000256" key="11">
    <source>
        <dbReference type="PROSITE-ProRule" id="PRU00481"/>
    </source>
</evidence>
<dbReference type="EMBL" id="JABCYN010000022">
    <property type="protein sequence ID" value="KAF6013116.1"/>
    <property type="molecule type" value="Genomic_DNA"/>
</dbReference>
<reference evidence="13 14" key="1">
    <citation type="journal article" date="2020" name="Appl. Microbiol. Biotechnol.">
        <title>Targeted gene deletion in Brettanomyces bruxellensis with an expression-free CRISPR-Cas9 system.</title>
        <authorList>
            <person name="Varela C."/>
            <person name="Bartel C."/>
            <person name="Onetto C."/>
            <person name="Borneman A."/>
        </authorList>
    </citation>
    <scope>NUCLEOTIDE SEQUENCE [LARGE SCALE GENOMIC DNA]</scope>
    <source>
        <strain evidence="13 14">AWRI1613</strain>
    </source>
</reference>
<dbReference type="SUPFAM" id="SSF51366">
    <property type="entry name" value="Ribulose-phoshate binding barrel"/>
    <property type="match status" value="1"/>
</dbReference>
<evidence type="ECO:0000259" key="12">
    <source>
        <dbReference type="Pfam" id="PF01680"/>
    </source>
</evidence>
<dbReference type="Proteomes" id="UP000568158">
    <property type="component" value="Unassembled WGS sequence"/>
</dbReference>
<organism evidence="13 14">
    <name type="scientific">Dekkera bruxellensis</name>
    <name type="common">Brettanomyces custersii</name>
    <dbReference type="NCBI Taxonomy" id="5007"/>
    <lineage>
        <taxon>Eukaryota</taxon>
        <taxon>Fungi</taxon>
        <taxon>Dikarya</taxon>
        <taxon>Ascomycota</taxon>
        <taxon>Saccharomycotina</taxon>
        <taxon>Pichiomycetes</taxon>
        <taxon>Pichiales</taxon>
        <taxon>Pichiaceae</taxon>
        <taxon>Brettanomyces</taxon>
    </lineage>
</organism>
<evidence type="ECO:0000256" key="8">
    <source>
        <dbReference type="ARBA" id="ARBA00053677"/>
    </source>
</evidence>
<sequence length="311" mass="33974">MLNSSSNTFQHKSGLAQMLKNGVIMDVTNPEQAKIAEEAGAVAVMALERVPADIRREGGVARMSSPDMIQSIMKTVSIPVMAKARIGHFVEAQILEKAGVDFVDESEVLSVADKEKHIEKSKFKVPFVCGARNLYEALRRIEEGAAMIRTKGEAGTGDVSEAVSHIRMIQAQIEEVINRFPKGIYVDDPKLISFAAKNHVKPESIINLIESNGKLPVVDFAAGGIASPADAALCMQLGCDGVFVGSGIFKSSNPRMLAKAIVNAVNDFDEPEKLLQCSKRPWKVDVWCKSLVWPKVRLWPPEVKVNHIISI</sequence>
<dbReference type="InterPro" id="IPR001852">
    <property type="entry name" value="PdxS/SNZ"/>
</dbReference>
<gene>
    <name evidence="13" type="ORF">HII12_001831</name>
</gene>
<evidence type="ECO:0000313" key="14">
    <source>
        <dbReference type="Proteomes" id="UP000568158"/>
    </source>
</evidence>
<feature type="binding site" evidence="10">
    <location>
        <position position="155"/>
    </location>
    <ligand>
        <name>D-ribose 5-phosphate</name>
        <dbReference type="ChEBI" id="CHEBI:78346"/>
    </ligand>
</feature>
<name>A0A8H6EWR1_DEKBR</name>
<dbReference type="PIRSF" id="PIRSF029271">
    <property type="entry name" value="Pdx1"/>
    <property type="match status" value="1"/>
</dbReference>
<evidence type="ECO:0000256" key="1">
    <source>
        <dbReference type="ARBA" id="ARBA00004737"/>
    </source>
</evidence>
<evidence type="ECO:0000256" key="10">
    <source>
        <dbReference type="PIRSR" id="PIRSR029271-51"/>
    </source>
</evidence>
<evidence type="ECO:0000313" key="13">
    <source>
        <dbReference type="EMBL" id="KAF6013116.1"/>
    </source>
</evidence>
<dbReference type="GO" id="GO:0008615">
    <property type="term" value="P:pyridoxine biosynthetic process"/>
    <property type="evidence" value="ECO:0007669"/>
    <property type="project" value="TreeGrafter"/>
</dbReference>
<protein>
    <recommendedName>
        <fullName evidence="3">pyridoxal 5'-phosphate synthase (glutamine hydrolyzing)</fullName>
        <ecNumber evidence="3">4.3.3.6</ecNumber>
    </recommendedName>
</protein>
<dbReference type="GO" id="GO:0042823">
    <property type="term" value="P:pyridoxal phosphate biosynthetic process"/>
    <property type="evidence" value="ECO:0007669"/>
    <property type="project" value="UniProtKB-UniPathway"/>
</dbReference>
<dbReference type="InterPro" id="IPR011060">
    <property type="entry name" value="RibuloseP-bd_barrel"/>
</dbReference>
<keyword evidence="5" id="KW-0456">Lyase</keyword>
<dbReference type="EC" id="4.3.3.6" evidence="3"/>
<feature type="binding site" evidence="10">
    <location>
        <position position="224"/>
    </location>
    <ligand>
        <name>D-ribose 5-phosphate</name>
        <dbReference type="ChEBI" id="CHEBI:78346"/>
    </ligand>
</feature>
<comment type="similarity">
    <text evidence="2 11">Belongs to the PdxS/SNZ family.</text>
</comment>
<evidence type="ECO:0000256" key="5">
    <source>
        <dbReference type="ARBA" id="ARBA00023239"/>
    </source>
</evidence>
<dbReference type="AlphaFoldDB" id="A0A8H6EWR1"/>
<comment type="pathway">
    <text evidence="1">Cofactor biosynthesis; pyridoxal 5'-phosphate biosynthesis.</text>
</comment>
<keyword evidence="4" id="KW-0663">Pyridoxal phosphate</keyword>
<feature type="binding site" evidence="10">
    <location>
        <begin position="245"/>
        <end position="246"/>
    </location>
    <ligand>
        <name>D-ribose 5-phosphate</name>
        <dbReference type="ChEBI" id="CHEBI:78346"/>
    </ligand>
</feature>
<evidence type="ECO:0000256" key="7">
    <source>
        <dbReference type="ARBA" id="ARBA00047992"/>
    </source>
</evidence>
<dbReference type="UniPathway" id="UPA00245"/>
<dbReference type="PROSITE" id="PS51129">
    <property type="entry name" value="PDXS_SNZ_2"/>
    <property type="match status" value="1"/>
</dbReference>
<dbReference type="PANTHER" id="PTHR31829">
    <property type="entry name" value="PYRIDOXAL 5'-PHOSPHATE SYNTHASE SUBUNIT SNZ1-RELATED"/>
    <property type="match status" value="1"/>
</dbReference>
<evidence type="ECO:0000256" key="9">
    <source>
        <dbReference type="PIRSR" id="PIRSR029271-50"/>
    </source>
</evidence>
<evidence type="ECO:0000256" key="2">
    <source>
        <dbReference type="ARBA" id="ARBA00007281"/>
    </source>
</evidence>
<feature type="binding site" evidence="10">
    <location>
        <position position="26"/>
    </location>
    <ligand>
        <name>D-ribose 5-phosphate</name>
        <dbReference type="ChEBI" id="CHEBI:78346"/>
    </ligand>
</feature>
<dbReference type="NCBIfam" id="NF003215">
    <property type="entry name" value="PRK04180.1"/>
    <property type="match status" value="1"/>
</dbReference>
<keyword evidence="6 9" id="KW-0704">Schiff base</keyword>
<dbReference type="FunFam" id="3.20.20.70:FF:000001">
    <property type="entry name" value="Pyridoxine biosynthesis protein PDX1"/>
    <property type="match status" value="1"/>
</dbReference>
<dbReference type="InterPro" id="IPR013785">
    <property type="entry name" value="Aldolase_TIM"/>
</dbReference>
<dbReference type="Pfam" id="PF01680">
    <property type="entry name" value="SOR_SNZ"/>
    <property type="match status" value="1"/>
</dbReference>
<evidence type="ECO:0000256" key="6">
    <source>
        <dbReference type="ARBA" id="ARBA00023270"/>
    </source>
</evidence>
<proteinExistence type="inferred from homology"/>
<dbReference type="InterPro" id="IPR033755">
    <property type="entry name" value="PdxS/SNZ_N"/>
</dbReference>
<dbReference type="GO" id="GO:0006520">
    <property type="term" value="P:amino acid metabolic process"/>
    <property type="evidence" value="ECO:0007669"/>
    <property type="project" value="TreeGrafter"/>
</dbReference>